<evidence type="ECO:0000256" key="4">
    <source>
        <dbReference type="ARBA" id="ARBA00007495"/>
    </source>
</evidence>
<evidence type="ECO:0000256" key="1">
    <source>
        <dbReference type="ARBA" id="ARBA00000681"/>
    </source>
</evidence>
<comment type="catalytic activity">
    <reaction evidence="1">
        <text>Endohydrolysis of (1-&gt;4)-beta-D-xylosidic linkages in xylans.</text>
        <dbReference type="EC" id="3.2.1.8"/>
    </reaction>
</comment>
<keyword evidence="8 12" id="KW-0378">Hydrolase</keyword>
<keyword evidence="10" id="KW-0624">Polysaccharide degradation</keyword>
<dbReference type="Proteomes" id="UP000799423">
    <property type="component" value="Unassembled WGS sequence"/>
</dbReference>
<proteinExistence type="inferred from homology"/>
<dbReference type="AlphaFoldDB" id="A0A6A7BGS9"/>
<evidence type="ECO:0000313" key="12">
    <source>
        <dbReference type="EMBL" id="KAF2854573.1"/>
    </source>
</evidence>
<dbReference type="OrthoDB" id="3055998at2759"/>
<evidence type="ECO:0000256" key="2">
    <source>
        <dbReference type="ARBA" id="ARBA00004613"/>
    </source>
</evidence>
<dbReference type="InterPro" id="IPR044846">
    <property type="entry name" value="GH10"/>
</dbReference>
<comment type="subcellular location">
    <subcellularLocation>
        <location evidence="2">Secreted</location>
    </subcellularLocation>
</comment>
<keyword evidence="6" id="KW-0964">Secreted</keyword>
<keyword evidence="7" id="KW-0858">Xylan degradation</keyword>
<reference evidence="12" key="1">
    <citation type="submission" date="2020-01" db="EMBL/GenBank/DDBJ databases">
        <authorList>
            <consortium name="DOE Joint Genome Institute"/>
            <person name="Haridas S."/>
            <person name="Albert R."/>
            <person name="Binder M."/>
            <person name="Bloem J."/>
            <person name="Labutti K."/>
            <person name="Salamov A."/>
            <person name="Andreopoulos B."/>
            <person name="Baker S.E."/>
            <person name="Barry K."/>
            <person name="Bills G."/>
            <person name="Bluhm B.H."/>
            <person name="Cannon C."/>
            <person name="Castanera R."/>
            <person name="Culley D.E."/>
            <person name="Daum C."/>
            <person name="Ezra D."/>
            <person name="Gonzalez J.B."/>
            <person name="Henrissat B."/>
            <person name="Kuo A."/>
            <person name="Liang C."/>
            <person name="Lipzen A."/>
            <person name="Lutzoni F."/>
            <person name="Magnuson J."/>
            <person name="Mondo S."/>
            <person name="Nolan M."/>
            <person name="Ohm R."/>
            <person name="Pangilinan J."/>
            <person name="Park H.-J."/>
            <person name="Ramirez L."/>
            <person name="Alfaro M."/>
            <person name="Sun H."/>
            <person name="Tritt A."/>
            <person name="Yoshinaga Y."/>
            <person name="Zwiers L.-H."/>
            <person name="Turgeon B.G."/>
            <person name="Goodwin S.B."/>
            <person name="Spatafora J.W."/>
            <person name="Crous P.W."/>
            <person name="Grigoriev I.V."/>
        </authorList>
    </citation>
    <scope>NUCLEOTIDE SEQUENCE</scope>
    <source>
        <strain evidence="12">IPT5</strain>
    </source>
</reference>
<accession>A0A6A7BGS9</accession>
<evidence type="ECO:0000256" key="8">
    <source>
        <dbReference type="ARBA" id="ARBA00022801"/>
    </source>
</evidence>
<evidence type="ECO:0000256" key="7">
    <source>
        <dbReference type="ARBA" id="ARBA00022651"/>
    </source>
</evidence>
<dbReference type="SUPFAM" id="SSF51445">
    <property type="entry name" value="(Trans)glycosidases"/>
    <property type="match status" value="1"/>
</dbReference>
<evidence type="ECO:0000256" key="3">
    <source>
        <dbReference type="ARBA" id="ARBA00004851"/>
    </source>
</evidence>
<organism evidence="12 13">
    <name type="scientific">Plenodomus tracheiphilus IPT5</name>
    <dbReference type="NCBI Taxonomy" id="1408161"/>
    <lineage>
        <taxon>Eukaryota</taxon>
        <taxon>Fungi</taxon>
        <taxon>Dikarya</taxon>
        <taxon>Ascomycota</taxon>
        <taxon>Pezizomycotina</taxon>
        <taxon>Dothideomycetes</taxon>
        <taxon>Pleosporomycetidae</taxon>
        <taxon>Pleosporales</taxon>
        <taxon>Pleosporineae</taxon>
        <taxon>Leptosphaeriaceae</taxon>
        <taxon>Plenodomus</taxon>
    </lineage>
</organism>
<dbReference type="Gene3D" id="3.20.20.80">
    <property type="entry name" value="Glycosidases"/>
    <property type="match status" value="2"/>
</dbReference>
<comment type="similarity">
    <text evidence="4">Belongs to the glycosyl hydrolase 10 (cellulase F) family.</text>
</comment>
<dbReference type="EMBL" id="MU006292">
    <property type="protein sequence ID" value="KAF2854573.1"/>
    <property type="molecule type" value="Genomic_DNA"/>
</dbReference>
<dbReference type="InterPro" id="IPR001000">
    <property type="entry name" value="GH10_dom"/>
</dbReference>
<sequence length="340" mass="38005">MALCGYFFIRAHSTWSFPPSKIIRHPKRWHFNYNINTGISFYITIALALANSIFAVPSHGLEARQANTLNAAIVAKCQSYIGTSLTIRNNNTEQNLIKGAELPTKKHMRCYTLVWYSQLPGRVNQIDNNATLMIVMEDHIKQVMGRYKGTCTHWDVANEALERDYVFLRVVENRTFSLPSAWPPWPTKLQKSTATATTSSTVTQNTIAQLASLMELGYRAILFAEPTGTQSVVTPSVAMLMKTLQVYADPGINVAYTEVDIRLKTPITTQKLNDPATAWARVAQSRMNVQRCVKITIGYSWVPSTFSGEGSALLCTDKFQKRPAYAALMDELNGKNVAQV</sequence>
<dbReference type="GO" id="GO:0031176">
    <property type="term" value="F:endo-1,4-beta-xylanase activity"/>
    <property type="evidence" value="ECO:0007669"/>
    <property type="project" value="UniProtKB-EC"/>
</dbReference>
<dbReference type="InterPro" id="IPR017853">
    <property type="entry name" value="GH"/>
</dbReference>
<dbReference type="SMART" id="SM00633">
    <property type="entry name" value="Glyco_10"/>
    <property type="match status" value="1"/>
</dbReference>
<feature type="domain" description="GH10" evidence="11">
    <location>
        <begin position="75"/>
        <end position="332"/>
    </location>
</feature>
<evidence type="ECO:0000256" key="9">
    <source>
        <dbReference type="ARBA" id="ARBA00023277"/>
    </source>
</evidence>
<comment type="pathway">
    <text evidence="3">Glycan degradation; xylan degradation.</text>
</comment>
<evidence type="ECO:0000259" key="11">
    <source>
        <dbReference type="SMART" id="SM00633"/>
    </source>
</evidence>
<dbReference type="PANTHER" id="PTHR31490">
    <property type="entry name" value="GLYCOSYL HYDROLASE"/>
    <property type="match status" value="1"/>
</dbReference>
<dbReference type="Pfam" id="PF00331">
    <property type="entry name" value="Glyco_hydro_10"/>
    <property type="match status" value="2"/>
</dbReference>
<evidence type="ECO:0000256" key="10">
    <source>
        <dbReference type="ARBA" id="ARBA00023326"/>
    </source>
</evidence>
<dbReference type="GO" id="GO:0005576">
    <property type="term" value="C:extracellular region"/>
    <property type="evidence" value="ECO:0007669"/>
    <property type="project" value="UniProtKB-SubCell"/>
</dbReference>
<dbReference type="GO" id="GO:0045493">
    <property type="term" value="P:xylan catabolic process"/>
    <property type="evidence" value="ECO:0007669"/>
    <property type="project" value="UniProtKB-KW"/>
</dbReference>
<dbReference type="EC" id="3.2.1.8" evidence="5"/>
<keyword evidence="13" id="KW-1185">Reference proteome</keyword>
<dbReference type="PANTHER" id="PTHR31490:SF35">
    <property type="entry name" value="ENDO-1,4-BETA-XYLANASE"/>
    <property type="match status" value="1"/>
</dbReference>
<evidence type="ECO:0000256" key="5">
    <source>
        <dbReference type="ARBA" id="ARBA00012590"/>
    </source>
</evidence>
<keyword evidence="9" id="KW-0119">Carbohydrate metabolism</keyword>
<protein>
    <recommendedName>
        <fullName evidence="5">endo-1,4-beta-xylanase</fullName>
        <ecNumber evidence="5">3.2.1.8</ecNumber>
    </recommendedName>
</protein>
<evidence type="ECO:0000256" key="6">
    <source>
        <dbReference type="ARBA" id="ARBA00022525"/>
    </source>
</evidence>
<name>A0A6A7BGS9_9PLEO</name>
<gene>
    <name evidence="12" type="ORF">T440DRAFT_486389</name>
</gene>
<evidence type="ECO:0000313" key="13">
    <source>
        <dbReference type="Proteomes" id="UP000799423"/>
    </source>
</evidence>